<dbReference type="PROSITE" id="PS50850">
    <property type="entry name" value="MFS"/>
    <property type="match status" value="1"/>
</dbReference>
<feature type="transmembrane region" description="Helical" evidence="8">
    <location>
        <begin position="188"/>
        <end position="210"/>
    </location>
</feature>
<dbReference type="CDD" id="cd17502">
    <property type="entry name" value="MFS_Azr1_MDR_like"/>
    <property type="match status" value="1"/>
</dbReference>
<keyword evidence="4 8" id="KW-0812">Transmembrane</keyword>
<dbReference type="FunFam" id="1.20.1250.20:FF:000489">
    <property type="entry name" value="MFS general substrate transporter"/>
    <property type="match status" value="1"/>
</dbReference>
<protein>
    <submittedName>
        <fullName evidence="10">Major facilitator superfamily domain-containing protein</fullName>
    </submittedName>
</protein>
<feature type="transmembrane region" description="Helical" evidence="8">
    <location>
        <begin position="658"/>
        <end position="680"/>
    </location>
</feature>
<evidence type="ECO:0000256" key="4">
    <source>
        <dbReference type="ARBA" id="ARBA00022692"/>
    </source>
</evidence>
<feature type="transmembrane region" description="Helical" evidence="8">
    <location>
        <begin position="499"/>
        <end position="520"/>
    </location>
</feature>
<sequence length="715" mass="76766">MRRSSKRKSAPEEHHIPDAPPELPMPVCRQSHDLGSSDSLAAGLVSRKEIQNIGKNNTSRISIDTDLRRPMTPHAQKPRNPPPIQTNQEMLESSDRTRLREDVLNDPSRLFAATPALLPPYPMSGDGMLRMAVHDQRHSGKPDAKPHHSTRQLDPSTLKESKNESKTTLTIDNQGPLEDIPLEDESSLVTGFPLVCLMIGLMLAVFLISIDRTIISTAIPYITSEFKSTPDIGWYGSAYLLTACAFQPVFGRIFMLFSVKKAYLVGLFLFELGSLLCGVAPNSIILIVGRAIAGFGCAGVLTGSFVVVSAAIPLHLRPIFMAVVGLMFGVGASVGPLLGGVFTDLVSWRWCFYVNLPVGGATAVAMVLFFNPKKGKHGHRTFMNRFLDLDLVGNALLLGASIMLFLALEFTTLGVPWSSAKIIGLLVGFGVVSIILTVWQRWKGEGALMPPRIMTQRTVAASCGMAFMTYGAIINLTFFLPIWFQAIQGVSAIKSGVNMIPYFVINAFFSLIAGVFVSVVGYVTPPAVIGSAIGTVGLGLMSLLNVHTTTAQWVGYEILSSAGFGLSIQQGFSAVQTVLGEDDMAIGTAAVVASQSLGGAIFLSVGNSVFQNQLIKASRENLLPGVDIKKVIDAGAASFRHLVPDDELPVMLEVYNNALRMIFIVGIPLGALAAFISCFIEWKSIKELKEEGKGKETGGTSANTSARASISAPPA</sequence>
<comment type="subcellular location">
    <subcellularLocation>
        <location evidence="1">Membrane</location>
        <topology evidence="1">Multi-pass membrane protein</topology>
    </subcellularLocation>
</comment>
<feature type="transmembrane region" description="Helical" evidence="8">
    <location>
        <begin position="232"/>
        <end position="250"/>
    </location>
</feature>
<feature type="compositionally biased region" description="Polar residues" evidence="7">
    <location>
        <begin position="53"/>
        <end position="62"/>
    </location>
</feature>
<keyword evidence="5 8" id="KW-1133">Transmembrane helix</keyword>
<evidence type="ECO:0000256" key="7">
    <source>
        <dbReference type="SAM" id="MobiDB-lite"/>
    </source>
</evidence>
<dbReference type="InterPro" id="IPR011701">
    <property type="entry name" value="MFS"/>
</dbReference>
<reference evidence="10" key="2">
    <citation type="submission" date="2023-06" db="EMBL/GenBank/DDBJ databases">
        <authorList>
            <consortium name="Lawrence Berkeley National Laboratory"/>
            <person name="Mondo S.J."/>
            <person name="Hensen N."/>
            <person name="Bonometti L."/>
            <person name="Westerberg I."/>
            <person name="Brannstrom I.O."/>
            <person name="Guillou S."/>
            <person name="Cros-Aarteil S."/>
            <person name="Calhoun S."/>
            <person name="Haridas S."/>
            <person name="Kuo A."/>
            <person name="Pangilinan J."/>
            <person name="Riley R."/>
            <person name="Labutti K."/>
            <person name="Andreopoulos B."/>
            <person name="Lipzen A."/>
            <person name="Chen C."/>
            <person name="Yanf M."/>
            <person name="Daum C."/>
            <person name="Ng V."/>
            <person name="Clum A."/>
            <person name="Steindorff A."/>
            <person name="Ohm R."/>
            <person name="Martin F."/>
            <person name="Silar P."/>
            <person name="Natvig D."/>
            <person name="Lalanne C."/>
            <person name="Gautier V."/>
            <person name="Ament-Velasquez S.L."/>
            <person name="Kruys A."/>
            <person name="Hutchinson M.I."/>
            <person name="Powell A.J."/>
            <person name="Barry K."/>
            <person name="Miller A.N."/>
            <person name="Grigoriev I.V."/>
            <person name="Debuchy R."/>
            <person name="Gladieux P."/>
            <person name="Thoren M.H."/>
            <person name="Johannesson H."/>
        </authorList>
    </citation>
    <scope>NUCLEOTIDE SEQUENCE</scope>
    <source>
        <strain evidence="10">PSN324</strain>
    </source>
</reference>
<dbReference type="PRINTS" id="PR01036">
    <property type="entry name" value="TCRTETB"/>
</dbReference>
<accession>A0AAV9HFF0</accession>
<dbReference type="InterPro" id="IPR036259">
    <property type="entry name" value="MFS_trans_sf"/>
</dbReference>
<keyword evidence="6 8" id="KW-0472">Membrane</keyword>
<evidence type="ECO:0000313" key="11">
    <source>
        <dbReference type="Proteomes" id="UP001321749"/>
    </source>
</evidence>
<evidence type="ECO:0000256" key="3">
    <source>
        <dbReference type="ARBA" id="ARBA00022448"/>
    </source>
</evidence>
<comment type="similarity">
    <text evidence="2">Belongs to the major facilitator superfamily. TCR/Tet family.</text>
</comment>
<feature type="region of interest" description="Disordered" evidence="7">
    <location>
        <begin position="690"/>
        <end position="715"/>
    </location>
</feature>
<evidence type="ECO:0000256" key="8">
    <source>
        <dbReference type="SAM" id="Phobius"/>
    </source>
</evidence>
<keyword evidence="3" id="KW-0813">Transport</keyword>
<feature type="domain" description="Major facilitator superfamily (MFS) profile" evidence="9">
    <location>
        <begin position="197"/>
        <end position="685"/>
    </location>
</feature>
<feature type="transmembrane region" description="Helical" evidence="8">
    <location>
        <begin position="319"/>
        <end position="338"/>
    </location>
</feature>
<dbReference type="PANTHER" id="PTHR23501">
    <property type="entry name" value="MAJOR FACILITATOR SUPERFAMILY"/>
    <property type="match status" value="1"/>
</dbReference>
<dbReference type="SUPFAM" id="SSF103473">
    <property type="entry name" value="MFS general substrate transporter"/>
    <property type="match status" value="1"/>
</dbReference>
<feature type="compositionally biased region" description="Basic and acidic residues" evidence="7">
    <location>
        <begin position="135"/>
        <end position="146"/>
    </location>
</feature>
<dbReference type="Gene3D" id="1.20.1250.20">
    <property type="entry name" value="MFS general substrate transporter like domains"/>
    <property type="match status" value="1"/>
</dbReference>
<feature type="transmembrane region" description="Helical" evidence="8">
    <location>
        <begin position="291"/>
        <end position="312"/>
    </location>
</feature>
<dbReference type="EMBL" id="MU865032">
    <property type="protein sequence ID" value="KAK4459604.1"/>
    <property type="molecule type" value="Genomic_DNA"/>
</dbReference>
<dbReference type="PANTHER" id="PTHR23501:SF49">
    <property type="entry name" value="MAJOR FACILITATOR SUPERFAMILY (MFS) PROFILE DOMAIN-CONTAINING PROTEIN"/>
    <property type="match status" value="1"/>
</dbReference>
<reference evidence="10" key="1">
    <citation type="journal article" date="2023" name="Mol. Phylogenet. Evol.">
        <title>Genome-scale phylogeny and comparative genomics of the fungal order Sordariales.</title>
        <authorList>
            <person name="Hensen N."/>
            <person name="Bonometti L."/>
            <person name="Westerberg I."/>
            <person name="Brannstrom I.O."/>
            <person name="Guillou S."/>
            <person name="Cros-Aarteil S."/>
            <person name="Calhoun S."/>
            <person name="Haridas S."/>
            <person name="Kuo A."/>
            <person name="Mondo S."/>
            <person name="Pangilinan J."/>
            <person name="Riley R."/>
            <person name="LaButti K."/>
            <person name="Andreopoulos B."/>
            <person name="Lipzen A."/>
            <person name="Chen C."/>
            <person name="Yan M."/>
            <person name="Daum C."/>
            <person name="Ng V."/>
            <person name="Clum A."/>
            <person name="Steindorff A."/>
            <person name="Ohm R.A."/>
            <person name="Martin F."/>
            <person name="Silar P."/>
            <person name="Natvig D.O."/>
            <person name="Lalanne C."/>
            <person name="Gautier V."/>
            <person name="Ament-Velasquez S.L."/>
            <person name="Kruys A."/>
            <person name="Hutchinson M.I."/>
            <person name="Powell A.J."/>
            <person name="Barry K."/>
            <person name="Miller A.N."/>
            <person name="Grigoriev I.V."/>
            <person name="Debuchy R."/>
            <person name="Gladieux P."/>
            <person name="Hiltunen Thoren M."/>
            <person name="Johannesson H."/>
        </authorList>
    </citation>
    <scope>NUCLEOTIDE SEQUENCE</scope>
    <source>
        <strain evidence="10">PSN324</strain>
    </source>
</reference>
<comment type="caution">
    <text evidence="10">The sequence shown here is derived from an EMBL/GenBank/DDBJ whole genome shotgun (WGS) entry which is preliminary data.</text>
</comment>
<dbReference type="InterPro" id="IPR020846">
    <property type="entry name" value="MFS_dom"/>
</dbReference>
<dbReference type="GO" id="GO:0022857">
    <property type="term" value="F:transmembrane transporter activity"/>
    <property type="evidence" value="ECO:0007669"/>
    <property type="project" value="InterPro"/>
</dbReference>
<name>A0AAV9HFF0_9PEZI</name>
<feature type="region of interest" description="Disordered" evidence="7">
    <location>
        <begin position="1"/>
        <end position="97"/>
    </location>
</feature>
<dbReference type="Proteomes" id="UP001321749">
    <property type="component" value="Unassembled WGS sequence"/>
</dbReference>
<evidence type="ECO:0000256" key="2">
    <source>
        <dbReference type="ARBA" id="ARBA00007520"/>
    </source>
</evidence>
<dbReference type="GO" id="GO:0005886">
    <property type="term" value="C:plasma membrane"/>
    <property type="evidence" value="ECO:0007669"/>
    <property type="project" value="TreeGrafter"/>
</dbReference>
<evidence type="ECO:0000256" key="6">
    <source>
        <dbReference type="ARBA" id="ARBA00023136"/>
    </source>
</evidence>
<feature type="region of interest" description="Disordered" evidence="7">
    <location>
        <begin position="135"/>
        <end position="178"/>
    </location>
</feature>
<dbReference type="Gene3D" id="1.20.1720.10">
    <property type="entry name" value="Multidrug resistance protein D"/>
    <property type="match status" value="1"/>
</dbReference>
<feature type="transmembrane region" description="Helical" evidence="8">
    <location>
        <begin position="459"/>
        <end position="484"/>
    </location>
</feature>
<feature type="transmembrane region" description="Helical" evidence="8">
    <location>
        <begin position="350"/>
        <end position="370"/>
    </location>
</feature>
<gene>
    <name evidence="10" type="ORF">QBC42DRAFT_311264</name>
</gene>
<keyword evidence="11" id="KW-1185">Reference proteome</keyword>
<proteinExistence type="inferred from homology"/>
<feature type="transmembrane region" description="Helical" evidence="8">
    <location>
        <begin position="527"/>
        <end position="546"/>
    </location>
</feature>
<dbReference type="FunFam" id="1.20.1250.20:FF:000196">
    <property type="entry name" value="MFS toxin efflux pump (AflT)"/>
    <property type="match status" value="1"/>
</dbReference>
<evidence type="ECO:0000256" key="1">
    <source>
        <dbReference type="ARBA" id="ARBA00004141"/>
    </source>
</evidence>
<organism evidence="10 11">
    <name type="scientific">Cladorrhinum samala</name>
    <dbReference type="NCBI Taxonomy" id="585594"/>
    <lineage>
        <taxon>Eukaryota</taxon>
        <taxon>Fungi</taxon>
        <taxon>Dikarya</taxon>
        <taxon>Ascomycota</taxon>
        <taxon>Pezizomycotina</taxon>
        <taxon>Sordariomycetes</taxon>
        <taxon>Sordariomycetidae</taxon>
        <taxon>Sordariales</taxon>
        <taxon>Podosporaceae</taxon>
        <taxon>Cladorrhinum</taxon>
    </lineage>
</organism>
<evidence type="ECO:0000259" key="9">
    <source>
        <dbReference type="PROSITE" id="PS50850"/>
    </source>
</evidence>
<evidence type="ECO:0000313" key="10">
    <source>
        <dbReference type="EMBL" id="KAK4459604.1"/>
    </source>
</evidence>
<dbReference type="Pfam" id="PF07690">
    <property type="entry name" value="MFS_1"/>
    <property type="match status" value="1"/>
</dbReference>
<feature type="transmembrane region" description="Helical" evidence="8">
    <location>
        <begin position="262"/>
        <end position="285"/>
    </location>
</feature>
<evidence type="ECO:0000256" key="5">
    <source>
        <dbReference type="ARBA" id="ARBA00022989"/>
    </source>
</evidence>
<feature type="transmembrane region" description="Helical" evidence="8">
    <location>
        <begin position="420"/>
        <end position="439"/>
    </location>
</feature>
<feature type="transmembrane region" description="Helical" evidence="8">
    <location>
        <begin position="391"/>
        <end position="408"/>
    </location>
</feature>
<dbReference type="AlphaFoldDB" id="A0AAV9HFF0"/>